<dbReference type="Pfam" id="PF22700">
    <property type="entry name" value="MVD-like_N"/>
    <property type="match status" value="1"/>
</dbReference>
<keyword evidence="7 11" id="KW-0456">Lyase</keyword>
<comment type="similarity">
    <text evidence="1">Belongs to the diphosphomevalonate decarboxylase family.</text>
</comment>
<dbReference type="GO" id="GO:0005829">
    <property type="term" value="C:cytosol"/>
    <property type="evidence" value="ECO:0007669"/>
    <property type="project" value="InterPro"/>
</dbReference>
<sequence>MRARARRSGSSRCRQRRDDGGRRRPDTEDDPSGRTEGDCVTTARAYPNIALVKYWGKADETLILPAAGSLSMTLDDYPTTTTVTLDDGEDEFRLNGEEQLGRSADRVTAFLELVRGHARVAGLDTAHYSARVVSVNEGPTAAGMASSASGFAALAVAASAAYGLDLDTKELSRLARRGSGSASRSLIDRFAVWHAGDDEDSFAEQIDAPDMAMISVPVSTGKKAVSSRNGMVATQETSPFYDAWVSSTEVTLREMIAACAAGDVTRIGELSENHAIRMHAVIAASQPSIRYLTPASIAVFDEIAALRAEGIEAYATADAGPNVFAITRPELAETVSARLAPLATGEAKILGPGPGARLIGDGE</sequence>
<dbReference type="SUPFAM" id="SSF55060">
    <property type="entry name" value="GHMP Kinase, C-terminal domain"/>
    <property type="match status" value="1"/>
</dbReference>
<dbReference type="NCBIfam" id="TIGR01240">
    <property type="entry name" value="mevDPdecarb"/>
    <property type="match status" value="1"/>
</dbReference>
<evidence type="ECO:0000256" key="7">
    <source>
        <dbReference type="ARBA" id="ARBA00023239"/>
    </source>
</evidence>
<name>A0A3S8ZAV7_9ACTO</name>
<dbReference type="PANTHER" id="PTHR10977:SF3">
    <property type="entry name" value="DIPHOSPHOMEVALONATE DECARBOXYLASE"/>
    <property type="match status" value="1"/>
</dbReference>
<feature type="compositionally biased region" description="Basic and acidic residues" evidence="8">
    <location>
        <begin position="16"/>
        <end position="37"/>
    </location>
</feature>
<dbReference type="FunFam" id="3.30.230.10:FF:000072">
    <property type="entry name" value="Diphosphomevalonate decarboxylase"/>
    <property type="match status" value="1"/>
</dbReference>
<dbReference type="GO" id="GO:0004163">
    <property type="term" value="F:diphosphomevalonate decarboxylase activity"/>
    <property type="evidence" value="ECO:0007669"/>
    <property type="project" value="UniProtKB-EC"/>
</dbReference>
<gene>
    <name evidence="11" type="primary">mvaD</name>
    <name evidence="11" type="ORF">EJO69_10200</name>
</gene>
<feature type="region of interest" description="Disordered" evidence="8">
    <location>
        <begin position="1"/>
        <end position="39"/>
    </location>
</feature>
<keyword evidence="4" id="KW-0547">Nucleotide-binding</keyword>
<proteinExistence type="inferred from homology"/>
<keyword evidence="5" id="KW-0067">ATP-binding</keyword>
<evidence type="ECO:0000256" key="5">
    <source>
        <dbReference type="ARBA" id="ARBA00022840"/>
    </source>
</evidence>
<evidence type="ECO:0000256" key="2">
    <source>
        <dbReference type="ARBA" id="ARBA00012296"/>
    </source>
</evidence>
<dbReference type="GO" id="GO:0019287">
    <property type="term" value="P:isopentenyl diphosphate biosynthetic process, mevalonate pathway"/>
    <property type="evidence" value="ECO:0007669"/>
    <property type="project" value="InterPro"/>
</dbReference>
<dbReference type="OrthoDB" id="5498344at2"/>
<keyword evidence="12" id="KW-1185">Reference proteome</keyword>
<evidence type="ECO:0000313" key="11">
    <source>
        <dbReference type="EMBL" id="AZN30628.1"/>
    </source>
</evidence>
<dbReference type="InterPro" id="IPR020568">
    <property type="entry name" value="Ribosomal_Su5_D2-typ_SF"/>
</dbReference>
<dbReference type="InterPro" id="IPR053859">
    <property type="entry name" value="MVD-like_N"/>
</dbReference>
<dbReference type="InterPro" id="IPR041431">
    <property type="entry name" value="Mvd1_C"/>
</dbReference>
<evidence type="ECO:0000259" key="9">
    <source>
        <dbReference type="Pfam" id="PF18376"/>
    </source>
</evidence>
<feature type="domain" description="Diphosphomevalonate decarboxylase-like N-terminal" evidence="10">
    <location>
        <begin position="45"/>
        <end position="203"/>
    </location>
</feature>
<evidence type="ECO:0000256" key="6">
    <source>
        <dbReference type="ARBA" id="ARBA00023098"/>
    </source>
</evidence>
<dbReference type="PIRSF" id="PIRSF015950">
    <property type="entry name" value="Mev_P_decrbx"/>
    <property type="match status" value="1"/>
</dbReference>
<dbReference type="InterPro" id="IPR014721">
    <property type="entry name" value="Ribsml_uS5_D2-typ_fold_subgr"/>
</dbReference>
<keyword evidence="3" id="KW-0444">Lipid biosynthesis</keyword>
<evidence type="ECO:0000256" key="1">
    <source>
        <dbReference type="ARBA" id="ARBA00008831"/>
    </source>
</evidence>
<dbReference type="EC" id="4.1.1.33" evidence="2"/>
<evidence type="ECO:0000256" key="3">
    <source>
        <dbReference type="ARBA" id="ARBA00022516"/>
    </source>
</evidence>
<dbReference type="Gene3D" id="3.30.70.890">
    <property type="entry name" value="GHMP kinase, C-terminal domain"/>
    <property type="match status" value="1"/>
</dbReference>
<evidence type="ECO:0000256" key="8">
    <source>
        <dbReference type="SAM" id="MobiDB-lite"/>
    </source>
</evidence>
<dbReference type="KEGG" id="fsl:EJO69_10200"/>
<feature type="compositionally biased region" description="Basic residues" evidence="8">
    <location>
        <begin position="1"/>
        <end position="15"/>
    </location>
</feature>
<feature type="domain" description="Mvd1 C-terminal" evidence="9">
    <location>
        <begin position="218"/>
        <end position="339"/>
    </location>
</feature>
<reference evidence="11 12" key="1">
    <citation type="submission" date="2018-12" db="EMBL/GenBank/DDBJ databases">
        <title>Complete genome sequence of Flaviflexus salsibiostraticola KCTC 33148.</title>
        <authorList>
            <person name="Bae J.-W."/>
        </authorList>
    </citation>
    <scope>NUCLEOTIDE SEQUENCE [LARGE SCALE GENOMIC DNA]</scope>
    <source>
        <strain evidence="11 12">KCTC 33148</strain>
    </source>
</reference>
<dbReference type="InterPro" id="IPR036554">
    <property type="entry name" value="GHMP_kinase_C_sf"/>
</dbReference>
<dbReference type="Gene3D" id="3.30.230.10">
    <property type="match status" value="1"/>
</dbReference>
<dbReference type="InterPro" id="IPR005935">
    <property type="entry name" value="Mev_decarb"/>
</dbReference>
<dbReference type="Pfam" id="PF18376">
    <property type="entry name" value="MDD_C"/>
    <property type="match status" value="1"/>
</dbReference>
<evidence type="ECO:0000256" key="4">
    <source>
        <dbReference type="ARBA" id="ARBA00022741"/>
    </source>
</evidence>
<dbReference type="SUPFAM" id="SSF54211">
    <property type="entry name" value="Ribosomal protein S5 domain 2-like"/>
    <property type="match status" value="1"/>
</dbReference>
<organism evidence="11 12">
    <name type="scientific">Flaviflexus salsibiostraticola</name>
    <dbReference type="NCBI Taxonomy" id="1282737"/>
    <lineage>
        <taxon>Bacteria</taxon>
        <taxon>Bacillati</taxon>
        <taxon>Actinomycetota</taxon>
        <taxon>Actinomycetes</taxon>
        <taxon>Actinomycetales</taxon>
        <taxon>Actinomycetaceae</taxon>
        <taxon>Flaviflexus</taxon>
    </lineage>
</organism>
<dbReference type="GO" id="GO:0005524">
    <property type="term" value="F:ATP binding"/>
    <property type="evidence" value="ECO:0007669"/>
    <property type="project" value="UniProtKB-KW"/>
</dbReference>
<dbReference type="PANTHER" id="PTHR10977">
    <property type="entry name" value="DIPHOSPHOMEVALONATE DECARBOXYLASE"/>
    <property type="match status" value="1"/>
</dbReference>
<dbReference type="InterPro" id="IPR029765">
    <property type="entry name" value="Mev_diP_decarb"/>
</dbReference>
<evidence type="ECO:0000313" key="12">
    <source>
        <dbReference type="Proteomes" id="UP000270021"/>
    </source>
</evidence>
<accession>A0A3S8ZAV7</accession>
<dbReference type="EMBL" id="CP034438">
    <property type="protein sequence ID" value="AZN30628.1"/>
    <property type="molecule type" value="Genomic_DNA"/>
</dbReference>
<evidence type="ECO:0000259" key="10">
    <source>
        <dbReference type="Pfam" id="PF22700"/>
    </source>
</evidence>
<keyword evidence="6" id="KW-0443">Lipid metabolism</keyword>
<dbReference type="Proteomes" id="UP000270021">
    <property type="component" value="Chromosome"/>
</dbReference>
<protein>
    <recommendedName>
        <fullName evidence="2">diphosphomevalonate decarboxylase</fullName>
        <ecNumber evidence="2">4.1.1.33</ecNumber>
    </recommendedName>
</protein>
<dbReference type="AlphaFoldDB" id="A0A3S8ZAV7"/>